<organism evidence="3 4">
    <name type="scientific">Aphis craccivora</name>
    <name type="common">Cowpea aphid</name>
    <dbReference type="NCBI Taxonomy" id="307492"/>
    <lineage>
        <taxon>Eukaryota</taxon>
        <taxon>Metazoa</taxon>
        <taxon>Ecdysozoa</taxon>
        <taxon>Arthropoda</taxon>
        <taxon>Hexapoda</taxon>
        <taxon>Insecta</taxon>
        <taxon>Pterygota</taxon>
        <taxon>Neoptera</taxon>
        <taxon>Paraneoptera</taxon>
        <taxon>Hemiptera</taxon>
        <taxon>Sternorrhyncha</taxon>
        <taxon>Aphidomorpha</taxon>
        <taxon>Aphidoidea</taxon>
        <taxon>Aphididae</taxon>
        <taxon>Aphidini</taxon>
        <taxon>Aphis</taxon>
        <taxon>Aphis</taxon>
    </lineage>
</organism>
<feature type="compositionally biased region" description="Polar residues" evidence="1">
    <location>
        <begin position="311"/>
        <end position="323"/>
    </location>
</feature>
<feature type="compositionally biased region" description="Basic residues" evidence="1">
    <location>
        <begin position="1446"/>
        <end position="1457"/>
    </location>
</feature>
<sequence length="1604" mass="182279">MLLIRLVLCVICPAALSSNVHSVLPESHDRKINDGDEYGVRNYVSDHELPRDVPTRVKIVGDLGTPPPSVKLDFVPKQTYVQVRRYDAVKRLPQEAAMEEAATSEEVANAPRLREVVTHKKTQEVYEEQGYEDAGYDHGGSKKLKIEEEVKDNQSVEVFGPKNSSSQNVEETKDHLATVTPSGRGTWSRHKTTTGKKTRYEDDGDKRKVIINDSSPISEKSSGNYSKFDGGKIIVVQNLTQSEKKDSKNEGAESRRVPSFSKTKDNVEPTTYRPIMRHDSSRNTVKQNKNDNTNRTRSRPRKHQRQESDVQKSQTDVIGSYDNSPWIPISPPTDYKRNNNINKKPVKSKMNSELHELNGHSTKYGYSINHDTAPYQYVFPTDVLTPGSSNKPDRKSRPKLGENLGVTDRKPQVSSYSNYEYIPQTNYDGSAINSKHKKIKKSSGENSSFDTINLPSNNLKTGITHNINKQNGSASNQRQKNKIVQSGPSENFNINFKSEPQQEKKKKNHRDIETELGNRGNSGSRYTGSIVQDVSPPKTYDAPFITRLKKNNFDSRGDPTIRVYPKYEFYPSYQNVQHHLNDEIHHGQRPLNNMNSGHASIESNHSPPHTIKHDSSRLSEYSKFNNRPKNIYKQSDEPSGSWENYPKIRGQTSQLSEDNYSKFNKGDGYPTFESNKRYEGSGTKSSSIYRLIPYEKSVKMNNPYSYVYHDDHYPSGSRYSGVKVEITTHSPKLSDRNVYWNSRHPHLPKDSIKNTEELRGRDKSEYENTRHVENLTLAHFSGHHKSDSYRPLPIQYNERVNNLAKLLNDNYPKRTRRDLEVINIASSGTTTEIPVDTVVYPHYKKAPKQSALRYATNPILTPRKTAGGMEFYASTDNVRCTDVSAPADIVPKRTEDGEWKGEPSNNNPRVDALGDKIGCFKTKYFGSDPLDNPIFKEKDVGFPDVLFTVKKSPEKEKDNIQPGKPHADWNFADELISDHWFPTKDVRSRRSHNNTLPTNHKIEGMDSIIPEPVILTFPTKVSTVIYNNDTKIESEDSDSDVSSNDEHILQYSIQHPTQKPEPIVKNNHLIDNKIEGLLPPPQIIKKPKKLQKIKKPKIKKVLKKVKVDDETNDADLLDVLSPITSFFTDEDDVMVSPVVHNFFNIKMTPSAKLKTTTMVDKNIGETVNRFQIQNFRRTKRNMKGVDLQKPKQRKLNIYNNTNVSLSSPTASVRIYSPQNGSWLRDKRDHVSVNVDVRRKEPRYYYHTERPRVRVKRVVHNPPSYNRKDQVFSSKYLVSDQDNSETLPEEINVAFSTVPSYESTTAKFIPAIAFGDSKTKIINYNDSVANSTNGIESTQFDKKGSLIYVINPDTGVGKWMQVIKVKNEEDTKSVLPNGPVYIEKKIKDGIAEESIGKFGFKGSTKDLFRNVLGPTIDHRFKLRIPNKESVKENVKETPKKSDCPKIIRPKKKQIRRRTTTTTTTTEIPVEEEVDERPEQQSGEDDNTGPVQEEDEEEGGGGKEGGEIEGGEKEGGERDGEGEGGGGEDDENEEEPHIERPQYQQESEENSDTEQGQDQDQDIHESKRKKPYAKIKKPEFENNNEYTCLVIAALIPSSYDICCVII</sequence>
<gene>
    <name evidence="3" type="ORF">FWK35_00002225</name>
</gene>
<evidence type="ECO:0000313" key="3">
    <source>
        <dbReference type="EMBL" id="KAF0774126.1"/>
    </source>
</evidence>
<reference evidence="3 4" key="1">
    <citation type="submission" date="2019-08" db="EMBL/GenBank/DDBJ databases">
        <title>Whole genome of Aphis craccivora.</title>
        <authorList>
            <person name="Voronova N.V."/>
            <person name="Shulinski R.S."/>
            <person name="Bandarenka Y.V."/>
            <person name="Zhorov D.G."/>
            <person name="Warner D."/>
        </authorList>
    </citation>
    <scope>NUCLEOTIDE SEQUENCE [LARGE SCALE GENOMIC DNA]</scope>
    <source>
        <strain evidence="3">180601</strain>
        <tissue evidence="3">Whole Body</tissue>
    </source>
</reference>
<accession>A0A6G0ZRV7</accession>
<name>A0A6G0ZRV7_APHCR</name>
<dbReference type="OrthoDB" id="6631487at2759"/>
<feature type="region of interest" description="Disordered" evidence="1">
    <location>
        <begin position="152"/>
        <end position="205"/>
    </location>
</feature>
<evidence type="ECO:0000313" key="4">
    <source>
        <dbReference type="Proteomes" id="UP000478052"/>
    </source>
</evidence>
<feature type="compositionally biased region" description="Basic residues" evidence="1">
    <location>
        <begin position="1564"/>
        <end position="1573"/>
    </location>
</feature>
<comment type="caution">
    <text evidence="3">The sequence shown here is derived from an EMBL/GenBank/DDBJ whole genome shotgun (WGS) entry which is preliminary data.</text>
</comment>
<feature type="compositionally biased region" description="Acidic residues" evidence="1">
    <location>
        <begin position="1544"/>
        <end position="1558"/>
    </location>
</feature>
<feature type="compositionally biased region" description="Acidic residues" evidence="1">
    <location>
        <begin position="1520"/>
        <end position="1532"/>
    </location>
</feature>
<feature type="region of interest" description="Disordered" evidence="1">
    <location>
        <begin position="587"/>
        <end position="683"/>
    </location>
</feature>
<evidence type="ECO:0000256" key="1">
    <source>
        <dbReference type="SAM" id="MobiDB-lite"/>
    </source>
</evidence>
<feature type="region of interest" description="Disordered" evidence="1">
    <location>
        <begin position="1428"/>
        <end position="1578"/>
    </location>
</feature>
<feature type="region of interest" description="Disordered" evidence="1">
    <location>
        <begin position="428"/>
        <end position="534"/>
    </location>
</feature>
<feature type="compositionally biased region" description="Basic and acidic residues" evidence="1">
    <location>
        <begin position="1498"/>
        <end position="1519"/>
    </location>
</feature>
<feature type="compositionally biased region" description="Polar residues" evidence="1">
    <location>
        <begin position="618"/>
        <end position="628"/>
    </location>
</feature>
<protein>
    <submittedName>
        <fullName evidence="3">Uncharacterized protein</fullName>
    </submittedName>
</protein>
<feature type="compositionally biased region" description="Acidic residues" evidence="1">
    <location>
        <begin position="1467"/>
        <end position="1497"/>
    </location>
</feature>
<dbReference type="Proteomes" id="UP000478052">
    <property type="component" value="Unassembled WGS sequence"/>
</dbReference>
<feature type="compositionally biased region" description="Polar residues" evidence="1">
    <location>
        <begin position="590"/>
        <end position="607"/>
    </location>
</feature>
<feature type="compositionally biased region" description="Polar residues" evidence="1">
    <location>
        <begin position="650"/>
        <end position="662"/>
    </location>
</feature>
<feature type="signal peptide" evidence="2">
    <location>
        <begin position="1"/>
        <end position="17"/>
    </location>
</feature>
<feature type="compositionally biased region" description="Polar residues" evidence="1">
    <location>
        <begin position="444"/>
        <end position="499"/>
    </location>
</feature>
<keyword evidence="4" id="KW-1185">Reference proteome</keyword>
<feature type="compositionally biased region" description="Basic and acidic residues" evidence="1">
    <location>
        <begin position="242"/>
        <end position="267"/>
    </location>
</feature>
<feature type="compositionally biased region" description="Basic and acidic residues" evidence="1">
    <location>
        <begin position="1428"/>
        <end position="1444"/>
    </location>
</feature>
<keyword evidence="2" id="KW-0732">Signal</keyword>
<feature type="chain" id="PRO_5026183576" evidence="2">
    <location>
        <begin position="18"/>
        <end position="1604"/>
    </location>
</feature>
<feature type="region of interest" description="Disordered" evidence="1">
    <location>
        <begin position="383"/>
        <end position="410"/>
    </location>
</feature>
<feature type="compositionally biased region" description="Polar residues" evidence="1">
    <location>
        <begin position="519"/>
        <end position="532"/>
    </location>
</feature>
<feature type="region of interest" description="Disordered" evidence="1">
    <location>
        <begin position="239"/>
        <end position="350"/>
    </location>
</feature>
<evidence type="ECO:0000256" key="2">
    <source>
        <dbReference type="SAM" id="SignalP"/>
    </source>
</evidence>
<dbReference type="EMBL" id="VUJU01000008">
    <property type="protein sequence ID" value="KAF0774126.1"/>
    <property type="molecule type" value="Genomic_DNA"/>
</dbReference>
<proteinExistence type="predicted"/>
<feature type="compositionally biased region" description="Basic residues" evidence="1">
    <location>
        <begin position="187"/>
        <end position="197"/>
    </location>
</feature>